<evidence type="ECO:0000313" key="4">
    <source>
        <dbReference type="Proteomes" id="UP000252167"/>
    </source>
</evidence>
<comment type="caution">
    <text evidence="3">The sequence shown here is derived from an EMBL/GenBank/DDBJ whole genome shotgun (WGS) entry which is preliminary data.</text>
</comment>
<name>A0A365YIQ1_9MICC</name>
<organism evidence="3 4">
    <name type="scientific">Glutamicibacter soli</name>
    <dbReference type="NCBI Taxonomy" id="453836"/>
    <lineage>
        <taxon>Bacteria</taxon>
        <taxon>Bacillati</taxon>
        <taxon>Actinomycetota</taxon>
        <taxon>Actinomycetes</taxon>
        <taxon>Micrococcales</taxon>
        <taxon>Micrococcaceae</taxon>
        <taxon>Glutamicibacter</taxon>
    </lineage>
</organism>
<evidence type="ECO:0000259" key="2">
    <source>
        <dbReference type="Pfam" id="PF03795"/>
    </source>
</evidence>
<reference evidence="3 4" key="1">
    <citation type="submission" date="2018-01" db="EMBL/GenBank/DDBJ databases">
        <title>Glutamicibacter soli strain NHPC-3 Whole genome sequence and assembly.</title>
        <authorList>
            <person name="Choudhury P."/>
            <person name="Gupta D."/>
            <person name="Sengupta K."/>
            <person name="Jawed A."/>
            <person name="Sultana N."/>
            <person name="Saha P."/>
        </authorList>
    </citation>
    <scope>NUCLEOTIDE SEQUENCE [LARGE SCALE GENOMIC DNA]</scope>
    <source>
        <strain evidence="3 4">NHPC-3</strain>
    </source>
</reference>
<comment type="similarity">
    <text evidence="1">Belongs to the YciI family.</text>
</comment>
<dbReference type="InterPro" id="IPR005545">
    <property type="entry name" value="YCII"/>
</dbReference>
<dbReference type="PANTHER" id="PTHR33606">
    <property type="entry name" value="PROTEIN YCII"/>
    <property type="match status" value="1"/>
</dbReference>
<dbReference type="InterPro" id="IPR011008">
    <property type="entry name" value="Dimeric_a/b-barrel"/>
</dbReference>
<sequence length="94" mass="10618">MNFYAITYTYSPATSDARDRVRPTHVEFLQQRFENGELRVSGPVDSGAGALLVIGAESEQAALALMDQDPFAREGLIEQREIHRWDVFFGKDKL</sequence>
<dbReference type="SUPFAM" id="SSF54909">
    <property type="entry name" value="Dimeric alpha+beta barrel"/>
    <property type="match status" value="1"/>
</dbReference>
<evidence type="ECO:0000256" key="1">
    <source>
        <dbReference type="ARBA" id="ARBA00007689"/>
    </source>
</evidence>
<feature type="domain" description="YCII-related" evidence="2">
    <location>
        <begin position="3"/>
        <end position="85"/>
    </location>
</feature>
<accession>A0A365YIQ1</accession>
<dbReference type="Gene3D" id="3.30.70.1060">
    <property type="entry name" value="Dimeric alpha+beta barrel"/>
    <property type="match status" value="1"/>
</dbReference>
<keyword evidence="4" id="KW-1185">Reference proteome</keyword>
<proteinExistence type="inferred from homology"/>
<dbReference type="Pfam" id="PF03795">
    <property type="entry name" value="YCII"/>
    <property type="match status" value="1"/>
</dbReference>
<dbReference type="RefSeq" id="WP_113606604.1">
    <property type="nucleotide sequence ID" value="NZ_POAF01000002.1"/>
</dbReference>
<dbReference type="PANTHER" id="PTHR33606:SF3">
    <property type="entry name" value="PROTEIN YCII"/>
    <property type="match status" value="1"/>
</dbReference>
<gene>
    <name evidence="3" type="ORF">C1H84_03925</name>
</gene>
<protein>
    <recommendedName>
        <fullName evidence="2">YCII-related domain-containing protein</fullName>
    </recommendedName>
</protein>
<dbReference type="AlphaFoldDB" id="A0A365YIQ1"/>
<dbReference type="EMBL" id="POAF01000002">
    <property type="protein sequence ID" value="RBM02595.1"/>
    <property type="molecule type" value="Genomic_DNA"/>
</dbReference>
<dbReference type="InterPro" id="IPR051807">
    <property type="entry name" value="Sec-metab_biosynth-assoc"/>
</dbReference>
<dbReference type="Proteomes" id="UP000252167">
    <property type="component" value="Unassembled WGS sequence"/>
</dbReference>
<evidence type="ECO:0000313" key="3">
    <source>
        <dbReference type="EMBL" id="RBM02595.1"/>
    </source>
</evidence>